<evidence type="ECO:0000256" key="5">
    <source>
        <dbReference type="ARBA" id="ARBA00022490"/>
    </source>
</evidence>
<dbReference type="GO" id="GO:0000287">
    <property type="term" value="F:magnesium ion binding"/>
    <property type="evidence" value="ECO:0007669"/>
    <property type="project" value="UniProtKB-UniRule"/>
</dbReference>
<comment type="catalytic activity">
    <reaction evidence="1 16">
        <text>7-phospho-2-dehydro-3-deoxy-D-arabino-heptonate = 3-dehydroquinate + phosphate</text>
        <dbReference type="Rhea" id="RHEA:21968"/>
        <dbReference type="ChEBI" id="CHEBI:32364"/>
        <dbReference type="ChEBI" id="CHEBI:43474"/>
        <dbReference type="ChEBI" id="CHEBI:58394"/>
        <dbReference type="EC" id="4.2.3.4"/>
    </reaction>
</comment>
<protein>
    <recommendedName>
        <fullName evidence="15 16">Multifunctional fusion protein</fullName>
    </recommendedName>
    <domain>
        <recommendedName>
            <fullName evidence="15">Shikimate kinase</fullName>
            <shortName evidence="15">SK</shortName>
            <ecNumber evidence="15">2.7.1.71</ecNumber>
        </recommendedName>
    </domain>
    <domain>
        <recommendedName>
            <fullName evidence="16">3-dehydroquinate synthase</fullName>
            <shortName evidence="16">DHQS</shortName>
            <ecNumber evidence="16">4.2.3.4</ecNumber>
        </recommendedName>
    </domain>
</protein>
<keyword evidence="12 16" id="KW-0456">Lyase</keyword>
<dbReference type="RefSeq" id="WP_151754849.1">
    <property type="nucleotide sequence ID" value="NZ_BKZW01000001.1"/>
</dbReference>
<keyword evidence="15" id="KW-0808">Transferase</keyword>
<dbReference type="GO" id="GO:0008652">
    <property type="term" value="P:amino acid biosynthetic process"/>
    <property type="evidence" value="ECO:0007669"/>
    <property type="project" value="UniProtKB-KW"/>
</dbReference>
<dbReference type="GO" id="GO:0004765">
    <property type="term" value="F:shikimate kinase activity"/>
    <property type="evidence" value="ECO:0007669"/>
    <property type="project" value="UniProtKB-UniRule"/>
</dbReference>
<dbReference type="EMBL" id="BKZW01000001">
    <property type="protein sequence ID" value="GER86766.1"/>
    <property type="molecule type" value="Genomic_DNA"/>
</dbReference>
<dbReference type="InterPro" id="IPR000623">
    <property type="entry name" value="Shikimate_kinase/TSH1"/>
</dbReference>
<evidence type="ECO:0000259" key="17">
    <source>
        <dbReference type="Pfam" id="PF01761"/>
    </source>
</evidence>
<keyword evidence="15" id="KW-0418">Kinase</keyword>
<dbReference type="EC" id="2.7.1.71" evidence="15"/>
<keyword evidence="9 16" id="KW-0862">Zinc</keyword>
<dbReference type="PANTHER" id="PTHR43622">
    <property type="entry name" value="3-DEHYDROQUINATE SYNTHASE"/>
    <property type="match status" value="1"/>
</dbReference>
<gene>
    <name evidence="16" type="primary">aroB</name>
    <name evidence="15" type="synonym">aroK</name>
    <name evidence="19" type="ORF">KDW_09280</name>
</gene>
<evidence type="ECO:0000313" key="19">
    <source>
        <dbReference type="EMBL" id="GER86766.1"/>
    </source>
</evidence>
<dbReference type="SUPFAM" id="SSF56796">
    <property type="entry name" value="Dehydroquinate synthase-like"/>
    <property type="match status" value="1"/>
</dbReference>
<dbReference type="NCBIfam" id="TIGR01357">
    <property type="entry name" value="aroB"/>
    <property type="match status" value="1"/>
</dbReference>
<comment type="subunit">
    <text evidence="15">Monomer.</text>
</comment>
<comment type="cofactor">
    <cofactor evidence="16">
        <name>Co(2+)</name>
        <dbReference type="ChEBI" id="CHEBI:48828"/>
    </cofactor>
    <cofactor evidence="16">
        <name>Zn(2+)</name>
        <dbReference type="ChEBI" id="CHEBI:29105"/>
    </cofactor>
    <text evidence="16">Binds 1 divalent metal cation per subunit. Can use either Co(2+) or Zn(2+).</text>
</comment>
<dbReference type="CDD" id="cd08195">
    <property type="entry name" value="DHQS"/>
    <property type="match status" value="1"/>
</dbReference>
<keyword evidence="10 16" id="KW-0520">NAD</keyword>
<name>A0A5J4KNJ6_9CHLR</name>
<dbReference type="FunFam" id="3.40.50.1970:FF:000007">
    <property type="entry name" value="Pentafunctional AROM polypeptide"/>
    <property type="match status" value="1"/>
</dbReference>
<dbReference type="GO" id="GO:0005524">
    <property type="term" value="F:ATP binding"/>
    <property type="evidence" value="ECO:0007669"/>
    <property type="project" value="UniProtKB-UniRule"/>
</dbReference>
<feature type="binding site" evidence="15">
    <location>
        <position position="15"/>
    </location>
    <ligand>
        <name>Mg(2+)</name>
        <dbReference type="ChEBI" id="CHEBI:18420"/>
    </ligand>
</feature>
<dbReference type="EC" id="4.2.3.4" evidence="16"/>
<feature type="binding site" evidence="15">
    <location>
        <position position="57"/>
    </location>
    <ligand>
        <name>substrate</name>
    </ligand>
</feature>
<evidence type="ECO:0000313" key="20">
    <source>
        <dbReference type="Proteomes" id="UP000326912"/>
    </source>
</evidence>
<feature type="binding site" evidence="15">
    <location>
        <position position="33"/>
    </location>
    <ligand>
        <name>substrate</name>
    </ligand>
</feature>
<keyword evidence="14 16" id="KW-0170">Cobalt</keyword>
<dbReference type="SUPFAM" id="SSF52540">
    <property type="entry name" value="P-loop containing nucleoside triphosphate hydrolases"/>
    <property type="match status" value="1"/>
</dbReference>
<keyword evidence="5 16" id="KW-0963">Cytoplasm</keyword>
<dbReference type="GO" id="GO:0009073">
    <property type="term" value="P:aromatic amino acid family biosynthetic process"/>
    <property type="evidence" value="ECO:0007669"/>
    <property type="project" value="UniProtKB-KW"/>
</dbReference>
<keyword evidence="15" id="KW-0067">ATP-binding</keyword>
<comment type="pathway">
    <text evidence="4 16">Metabolic intermediate biosynthesis; chorismate biosynthesis; chorismate from D-erythrose 4-phosphate and phosphoenolpyruvate: step 2/7.</text>
</comment>
<dbReference type="UniPathway" id="UPA00053">
    <property type="reaction ID" value="UER00085"/>
</dbReference>
<comment type="similarity">
    <text evidence="16">Belongs to the sugar phosphate cyclases superfamily. Dehydroquinate synthase family.</text>
</comment>
<evidence type="ECO:0000256" key="7">
    <source>
        <dbReference type="ARBA" id="ARBA00022723"/>
    </source>
</evidence>
<comment type="catalytic activity">
    <reaction evidence="15">
        <text>shikimate + ATP = 3-phosphoshikimate + ADP + H(+)</text>
        <dbReference type="Rhea" id="RHEA:13121"/>
        <dbReference type="ChEBI" id="CHEBI:15378"/>
        <dbReference type="ChEBI" id="CHEBI:30616"/>
        <dbReference type="ChEBI" id="CHEBI:36208"/>
        <dbReference type="ChEBI" id="CHEBI:145989"/>
        <dbReference type="ChEBI" id="CHEBI:456216"/>
        <dbReference type="EC" id="2.7.1.71"/>
    </reaction>
</comment>
<dbReference type="PRINTS" id="PR01100">
    <property type="entry name" value="SHIKIMTKNASE"/>
</dbReference>
<evidence type="ECO:0000256" key="13">
    <source>
        <dbReference type="ARBA" id="ARBA00023268"/>
    </source>
</evidence>
<evidence type="ECO:0000256" key="1">
    <source>
        <dbReference type="ARBA" id="ARBA00001393"/>
    </source>
</evidence>
<proteinExistence type="inferred from homology"/>
<comment type="caution">
    <text evidence="16">Lacks conserved residue(s) required for the propagation of feature annotation.</text>
</comment>
<dbReference type="Gene3D" id="1.20.1090.10">
    <property type="entry name" value="Dehydroquinate synthase-like - alpha domain"/>
    <property type="match status" value="1"/>
</dbReference>
<dbReference type="Pfam" id="PF24621">
    <property type="entry name" value="DHQS_C"/>
    <property type="match status" value="1"/>
</dbReference>
<dbReference type="PANTHER" id="PTHR43622:SF7">
    <property type="entry name" value="3-DEHYDROQUINATE SYNTHASE, CHLOROPLASTIC"/>
    <property type="match status" value="1"/>
</dbReference>
<keyword evidence="7 16" id="KW-0479">Metal-binding</keyword>
<feature type="binding site" evidence="15">
    <location>
        <position position="148"/>
    </location>
    <ligand>
        <name>substrate</name>
    </ligand>
</feature>
<dbReference type="Gene3D" id="3.40.50.1970">
    <property type="match status" value="1"/>
</dbReference>
<dbReference type="InterPro" id="IPR056179">
    <property type="entry name" value="DHQS_C"/>
</dbReference>
<dbReference type="HAMAP" id="MF_00109">
    <property type="entry name" value="Shikimate_kinase"/>
    <property type="match status" value="1"/>
</dbReference>
<feature type="binding site" evidence="16">
    <location>
        <begin position="292"/>
        <end position="296"/>
    </location>
    <ligand>
        <name>NAD(+)</name>
        <dbReference type="ChEBI" id="CHEBI:57540"/>
    </ligand>
</feature>
<evidence type="ECO:0000256" key="12">
    <source>
        <dbReference type="ARBA" id="ARBA00023239"/>
    </source>
</evidence>
<comment type="cofactor">
    <cofactor evidence="3">
        <name>Zn(2+)</name>
        <dbReference type="ChEBI" id="CHEBI:29105"/>
    </cofactor>
</comment>
<feature type="domain" description="3-dehydroquinate synthase N-terminal" evidence="17">
    <location>
        <begin position="254"/>
        <end position="364"/>
    </location>
</feature>
<dbReference type="GO" id="GO:0009423">
    <property type="term" value="P:chorismate biosynthetic process"/>
    <property type="evidence" value="ECO:0007669"/>
    <property type="project" value="UniProtKB-UniRule"/>
</dbReference>
<feature type="binding site" evidence="16">
    <location>
        <position position="329"/>
    </location>
    <ligand>
        <name>NAD(+)</name>
        <dbReference type="ChEBI" id="CHEBI:57540"/>
    </ligand>
</feature>
<sequence length="552" mass="60682">MRHVFLIGLSGSGKSTVGRLLAQRLGRPLLDVDALIEQEYGERIPAIFARHGEAHFRSLEARILAQAIQQPSNAIIVTGGGIVVLPENRALMAQSGVRVFLQVDPLISLRRLQAQHAHEQQSGQVVEVRPLLSGPDPLANLQKMLAVREAWYQEAEYTCFTQGKQAEQVALEIMTMLDDSTSPEQVTSMIRRVHIGAGYDAVVEWGGLSRLATYLKQLQLPPRIFLVTDSNIHDFYIPALLQQLTAAGFEPQVYTLPAGEGSKSQQQLFALYDWLLEHQAERREALVALGGGVVGDLVGFVAATYLRGVPLIQVPTSLLAQVDSAIGGKTGINHPRGKNLIGAFYHPRLVLADPATLLSLPTRSRIEGWAEIVKYGIILDAELFSLLEEHANALRDFSQPPVALLCRIIARCIDIKAGVIEEDEREQGQRAILNYGHTFGHALENVSGYGEWLHGEAISIGMVVAAELAQEAGLFDEQDAMRQNQLLAALGLPIAYTGKVRAQDILAAMQLDKKVVGKRVRWIMPRQIGKVEITPLPDELVERVITTFMGEK</sequence>
<comment type="cofactor">
    <cofactor evidence="2 16">
        <name>NAD(+)</name>
        <dbReference type="ChEBI" id="CHEBI:57540"/>
    </cofactor>
</comment>
<evidence type="ECO:0000256" key="16">
    <source>
        <dbReference type="HAMAP-Rule" id="MF_00110"/>
    </source>
</evidence>
<comment type="function">
    <text evidence="16">Catalyzes the conversion of 3-deoxy-D-arabino-heptulosonate 7-phosphate (DAHP) to dehydroquinate (DHQ).</text>
</comment>
<evidence type="ECO:0000256" key="8">
    <source>
        <dbReference type="ARBA" id="ARBA00022741"/>
    </source>
</evidence>
<keyword evidence="11 16" id="KW-0057">Aromatic amino acid biosynthesis</keyword>
<dbReference type="Gene3D" id="3.40.50.300">
    <property type="entry name" value="P-loop containing nucleotide triphosphate hydrolases"/>
    <property type="match status" value="1"/>
</dbReference>
<keyword evidence="20" id="KW-1185">Reference proteome</keyword>
<evidence type="ECO:0000256" key="4">
    <source>
        <dbReference type="ARBA" id="ARBA00004661"/>
    </source>
</evidence>
<feature type="binding site" evidence="15">
    <location>
        <position position="80"/>
    </location>
    <ligand>
        <name>substrate</name>
    </ligand>
</feature>
<keyword evidence="15" id="KW-0460">Magnesium</keyword>
<dbReference type="Pfam" id="PF01761">
    <property type="entry name" value="DHQ_synthase"/>
    <property type="match status" value="1"/>
</dbReference>
<dbReference type="InterPro" id="IPR031322">
    <property type="entry name" value="Shikimate/glucono_kinase"/>
</dbReference>
<evidence type="ECO:0000256" key="10">
    <source>
        <dbReference type="ARBA" id="ARBA00023027"/>
    </source>
</evidence>
<dbReference type="HAMAP" id="MF_00110">
    <property type="entry name" value="DHQ_synthase"/>
    <property type="match status" value="1"/>
</dbReference>
<reference evidence="19 20" key="1">
    <citation type="submission" date="2019-10" db="EMBL/GenBank/DDBJ databases">
        <title>Dictyobacter vulcani sp. nov., within the class Ktedonobacteria, isolated from soil of volcanic Mt. Zao.</title>
        <authorList>
            <person name="Zheng Y."/>
            <person name="Wang C.M."/>
            <person name="Sakai Y."/>
            <person name="Abe K."/>
            <person name="Yokota A."/>
            <person name="Yabe S."/>
        </authorList>
    </citation>
    <scope>NUCLEOTIDE SEQUENCE [LARGE SCALE GENOMIC DNA]</scope>
    <source>
        <strain evidence="19 20">W12</strain>
    </source>
</reference>
<organism evidence="19 20">
    <name type="scientific">Dictyobacter vulcani</name>
    <dbReference type="NCBI Taxonomy" id="2607529"/>
    <lineage>
        <taxon>Bacteria</taxon>
        <taxon>Bacillati</taxon>
        <taxon>Chloroflexota</taxon>
        <taxon>Ktedonobacteria</taxon>
        <taxon>Ktedonobacterales</taxon>
        <taxon>Dictyobacteraceae</taxon>
        <taxon>Dictyobacter</taxon>
    </lineage>
</organism>
<dbReference type="InterPro" id="IPR027417">
    <property type="entry name" value="P-loop_NTPase"/>
</dbReference>
<feature type="binding site" evidence="16">
    <location>
        <begin position="316"/>
        <end position="317"/>
    </location>
    <ligand>
        <name>NAD(+)</name>
        <dbReference type="ChEBI" id="CHEBI:57540"/>
    </ligand>
</feature>
<dbReference type="Proteomes" id="UP000326912">
    <property type="component" value="Unassembled WGS sequence"/>
</dbReference>
<feature type="binding site" evidence="15">
    <location>
        <position position="129"/>
    </location>
    <ligand>
        <name>ATP</name>
        <dbReference type="ChEBI" id="CHEBI:30616"/>
    </ligand>
</feature>
<comment type="function">
    <text evidence="15">Catalyzes the specific phosphorylation of the 3-hydroxyl group of shikimic acid using ATP as a cosubstrate.</text>
</comment>
<feature type="binding site" evidence="16">
    <location>
        <position position="454"/>
    </location>
    <ligand>
        <name>Zn(2+)</name>
        <dbReference type="ChEBI" id="CHEBI:29105"/>
    </ligand>
</feature>
<feature type="domain" description="3-dehydroquinate synthase C-terminal" evidence="18">
    <location>
        <begin position="368"/>
        <end position="515"/>
    </location>
</feature>
<evidence type="ECO:0000256" key="14">
    <source>
        <dbReference type="ARBA" id="ARBA00023285"/>
    </source>
</evidence>
<evidence type="ECO:0000256" key="2">
    <source>
        <dbReference type="ARBA" id="ARBA00001911"/>
    </source>
</evidence>
<keyword evidence="13" id="KW-0511">Multifunctional enzyme</keyword>
<evidence type="ECO:0000256" key="11">
    <source>
        <dbReference type="ARBA" id="ARBA00023141"/>
    </source>
</evidence>
<feature type="binding site" evidence="16">
    <location>
        <position position="338"/>
    </location>
    <ligand>
        <name>NAD(+)</name>
        <dbReference type="ChEBI" id="CHEBI:57540"/>
    </ligand>
</feature>
<dbReference type="GO" id="GO:0003856">
    <property type="term" value="F:3-dehydroquinate synthase activity"/>
    <property type="evidence" value="ECO:0007669"/>
    <property type="project" value="UniProtKB-UniRule"/>
</dbReference>
<dbReference type="AlphaFoldDB" id="A0A5J4KNJ6"/>
<feature type="binding site" evidence="15">
    <location>
        <begin position="11"/>
        <end position="16"/>
    </location>
    <ligand>
        <name>ATP</name>
        <dbReference type="ChEBI" id="CHEBI:30616"/>
    </ligand>
</feature>
<feature type="binding site" evidence="16">
    <location>
        <position position="371"/>
    </location>
    <ligand>
        <name>Zn(2+)</name>
        <dbReference type="ChEBI" id="CHEBI:29105"/>
    </ligand>
</feature>
<dbReference type="CDD" id="cd00464">
    <property type="entry name" value="SK"/>
    <property type="match status" value="1"/>
</dbReference>
<accession>A0A5J4KNJ6</accession>
<dbReference type="GO" id="GO:0005737">
    <property type="term" value="C:cytoplasm"/>
    <property type="evidence" value="ECO:0007669"/>
    <property type="project" value="UniProtKB-SubCell"/>
</dbReference>
<evidence type="ECO:0000256" key="6">
    <source>
        <dbReference type="ARBA" id="ARBA00022605"/>
    </source>
</evidence>
<dbReference type="InterPro" id="IPR030960">
    <property type="entry name" value="DHQS/DOIS_N"/>
</dbReference>
<comment type="pathway">
    <text evidence="15">Metabolic intermediate biosynthesis; chorismate biosynthesis; chorismate from D-erythrose 4-phosphate and phosphoenolpyruvate: step 5/7.</text>
</comment>
<comment type="similarity">
    <text evidence="15">Belongs to the shikimate kinase family.</text>
</comment>
<comment type="cofactor">
    <cofactor evidence="15">
        <name>Mg(2+)</name>
        <dbReference type="ChEBI" id="CHEBI:18420"/>
    </cofactor>
    <text evidence="15">Binds 1 Mg(2+) ion per subunit.</text>
</comment>
<comment type="caution">
    <text evidence="19">The sequence shown here is derived from an EMBL/GenBank/DDBJ whole genome shotgun (WGS) entry which is preliminary data.</text>
</comment>
<comment type="subcellular location">
    <subcellularLocation>
        <location evidence="16">Cytoplasm</location>
    </subcellularLocation>
</comment>
<evidence type="ECO:0000259" key="18">
    <source>
        <dbReference type="Pfam" id="PF24621"/>
    </source>
</evidence>
<dbReference type="InterPro" id="IPR050071">
    <property type="entry name" value="Dehydroquinate_synthase"/>
</dbReference>
<dbReference type="InterPro" id="IPR016037">
    <property type="entry name" value="DHQ_synth_AroB"/>
</dbReference>
<keyword evidence="6 16" id="KW-0028">Amino-acid biosynthesis</keyword>
<dbReference type="Pfam" id="PF01202">
    <property type="entry name" value="SKI"/>
    <property type="match status" value="1"/>
</dbReference>
<evidence type="ECO:0000256" key="9">
    <source>
        <dbReference type="ARBA" id="ARBA00022833"/>
    </source>
</evidence>
<keyword evidence="8 16" id="KW-0547">Nucleotide-binding</keyword>
<feature type="binding site" evidence="16">
    <location>
        <position position="437"/>
    </location>
    <ligand>
        <name>Zn(2+)</name>
        <dbReference type="ChEBI" id="CHEBI:29105"/>
    </ligand>
</feature>
<evidence type="ECO:0000256" key="15">
    <source>
        <dbReference type="HAMAP-Rule" id="MF_00109"/>
    </source>
</evidence>
<evidence type="ECO:0000256" key="3">
    <source>
        <dbReference type="ARBA" id="ARBA00001947"/>
    </source>
</evidence>